<name>A0ABW4CCL0_9BACL</name>
<proteinExistence type="predicted"/>
<accession>A0ABW4CCL0</accession>
<keyword evidence="2" id="KW-1185">Reference proteome</keyword>
<organism evidence="1 2">
    <name type="scientific">Kroppenstedtia sanguinis</name>
    <dbReference type="NCBI Taxonomy" id="1380684"/>
    <lineage>
        <taxon>Bacteria</taxon>
        <taxon>Bacillati</taxon>
        <taxon>Bacillota</taxon>
        <taxon>Bacilli</taxon>
        <taxon>Bacillales</taxon>
        <taxon>Thermoactinomycetaceae</taxon>
        <taxon>Kroppenstedtia</taxon>
    </lineage>
</organism>
<dbReference type="Proteomes" id="UP001597282">
    <property type="component" value="Unassembled WGS sequence"/>
</dbReference>
<gene>
    <name evidence="1" type="primary">brxF</name>
    <name evidence="1" type="ORF">ACFQ4Y_12150</name>
</gene>
<comment type="caution">
    <text evidence="1">The sequence shown here is derived from an EMBL/GenBank/DDBJ whole genome shotgun (WGS) entry which is preliminary data.</text>
</comment>
<evidence type="ECO:0000313" key="2">
    <source>
        <dbReference type="Proteomes" id="UP001597282"/>
    </source>
</evidence>
<dbReference type="EMBL" id="JBHTNU010000011">
    <property type="protein sequence ID" value="MFD1427658.1"/>
    <property type="molecule type" value="Genomic_DNA"/>
</dbReference>
<dbReference type="InterPro" id="IPR048067">
    <property type="entry name" value="BREX_3_BrxF"/>
</dbReference>
<protein>
    <submittedName>
        <fullName evidence="1">BREX-3 system P-loop-containing protein BrxF</fullName>
    </submittedName>
</protein>
<sequence>MVSSLVQLREKMDQVRSQRHRLIFLVLTEEKKQSLVEFLKPLDIVHMNLSLLLSERLKEEPINKRPLKVGRMVNEIVYQIKNEAICFDRIELVFHPDLQQDPLRLFENVSGNKTILVCWPGEYDGSALSYAQPGHPEYIKVPFPQAFVLQI</sequence>
<reference evidence="2" key="1">
    <citation type="journal article" date="2019" name="Int. J. Syst. Evol. Microbiol.">
        <title>The Global Catalogue of Microorganisms (GCM) 10K type strain sequencing project: providing services to taxonomists for standard genome sequencing and annotation.</title>
        <authorList>
            <consortium name="The Broad Institute Genomics Platform"/>
            <consortium name="The Broad Institute Genome Sequencing Center for Infectious Disease"/>
            <person name="Wu L."/>
            <person name="Ma J."/>
        </authorList>
    </citation>
    <scope>NUCLEOTIDE SEQUENCE [LARGE SCALE GENOMIC DNA]</scope>
    <source>
        <strain evidence="2">S1</strain>
    </source>
</reference>
<dbReference type="NCBIfam" id="NF033453">
    <property type="entry name" value="BREX_3_BrxF"/>
    <property type="match status" value="1"/>
</dbReference>
<evidence type="ECO:0000313" key="1">
    <source>
        <dbReference type="EMBL" id="MFD1427658.1"/>
    </source>
</evidence>
<dbReference type="RefSeq" id="WP_380165863.1">
    <property type="nucleotide sequence ID" value="NZ_JBHTNU010000011.1"/>
</dbReference>